<keyword evidence="5 6" id="KW-0472">Membrane</keyword>
<dbReference type="PATRIC" id="fig|1329909.3.peg.2468"/>
<gene>
    <name evidence="7" type="ORF">L288_12760</name>
</gene>
<evidence type="ECO:0000256" key="3">
    <source>
        <dbReference type="ARBA" id="ARBA00022692"/>
    </source>
</evidence>
<comment type="subcellular location">
    <subcellularLocation>
        <location evidence="1">Cell membrane</location>
        <topology evidence="1">Multi-pass membrane protein</topology>
    </subcellularLocation>
</comment>
<name>T0I1G7_9SPHN</name>
<evidence type="ECO:0000256" key="2">
    <source>
        <dbReference type="ARBA" id="ARBA00022475"/>
    </source>
</evidence>
<keyword evidence="3 6" id="KW-0812">Transmembrane</keyword>
<reference evidence="7 8" key="1">
    <citation type="journal article" date="2013" name="Genome Announc.">
        <title>Draft Genome Sequence of Sphingobium quisquiliarum Strain P25T, a Novel Hexachlorocyclohexane (HCH)-Degrading Bacterium Isolated from an HCH Dumpsite.</title>
        <authorList>
            <person name="Kumar Singh A."/>
            <person name="Sangwan N."/>
            <person name="Sharma A."/>
            <person name="Gupta V."/>
            <person name="Khurana J.P."/>
            <person name="Lal R."/>
        </authorList>
    </citation>
    <scope>NUCLEOTIDE SEQUENCE [LARGE SCALE GENOMIC DNA]</scope>
    <source>
        <strain evidence="7 8">P25</strain>
    </source>
</reference>
<dbReference type="EMBL" id="ATHO01000109">
    <property type="protein sequence ID" value="EQB05510.1"/>
    <property type="molecule type" value="Genomic_DNA"/>
</dbReference>
<dbReference type="InterPro" id="IPR019108">
    <property type="entry name" value="Caa3_assmbl_CtaG-rel"/>
</dbReference>
<evidence type="ECO:0000256" key="5">
    <source>
        <dbReference type="ARBA" id="ARBA00023136"/>
    </source>
</evidence>
<accession>T0I1G7</accession>
<keyword evidence="2" id="KW-1003">Cell membrane</keyword>
<feature type="transmembrane region" description="Helical" evidence="6">
    <location>
        <begin position="211"/>
        <end position="232"/>
    </location>
</feature>
<dbReference type="Pfam" id="PF09678">
    <property type="entry name" value="Caa3_CtaG"/>
    <property type="match status" value="1"/>
</dbReference>
<feature type="transmembrane region" description="Helical" evidence="6">
    <location>
        <begin position="167"/>
        <end position="191"/>
    </location>
</feature>
<organism evidence="7 8">
    <name type="scientific">Sphingobium quisquiliarum P25</name>
    <dbReference type="NCBI Taxonomy" id="1329909"/>
    <lineage>
        <taxon>Bacteria</taxon>
        <taxon>Pseudomonadati</taxon>
        <taxon>Pseudomonadota</taxon>
        <taxon>Alphaproteobacteria</taxon>
        <taxon>Sphingomonadales</taxon>
        <taxon>Sphingomonadaceae</taxon>
        <taxon>Sphingobium</taxon>
    </lineage>
</organism>
<sequence length="243" mass="26210">MTRQFSYCGAPPMPDQLWASWNLDPMLIVGMAAAAMMMWRASRSPPEGRWAMIAGFGALLIAFVSPLCALTNALFAARTVHHLLLVLVAAPLFALSLAPGSDAGRSPVAALFASTVLLWFWHWPPAYSAALSSTLIYWTMQASLLISATCFWWGVLLSPREPLPALLAILGSMAQMGLLGAVLTFAPTPFYAEHIVSTAAFGLSPRQDQQLAGLIMWVPAMLPYLLLGGLVARRAWRTALSPA</sequence>
<protein>
    <submittedName>
        <fullName evidence="7">Uncharacterized protein</fullName>
    </submittedName>
</protein>
<dbReference type="Proteomes" id="UP000015525">
    <property type="component" value="Unassembled WGS sequence"/>
</dbReference>
<keyword evidence="8" id="KW-1185">Reference proteome</keyword>
<feature type="transmembrane region" description="Helical" evidence="6">
    <location>
        <begin position="80"/>
        <end position="99"/>
    </location>
</feature>
<evidence type="ECO:0000313" key="8">
    <source>
        <dbReference type="Proteomes" id="UP000015525"/>
    </source>
</evidence>
<feature type="transmembrane region" description="Helical" evidence="6">
    <location>
        <begin position="135"/>
        <end position="155"/>
    </location>
</feature>
<feature type="transmembrane region" description="Helical" evidence="6">
    <location>
        <begin position="20"/>
        <end position="39"/>
    </location>
</feature>
<dbReference type="AlphaFoldDB" id="T0I1G7"/>
<evidence type="ECO:0000256" key="4">
    <source>
        <dbReference type="ARBA" id="ARBA00022989"/>
    </source>
</evidence>
<comment type="caution">
    <text evidence="7">The sequence shown here is derived from an EMBL/GenBank/DDBJ whole genome shotgun (WGS) entry which is preliminary data.</text>
</comment>
<feature type="transmembrane region" description="Helical" evidence="6">
    <location>
        <begin position="51"/>
        <end position="74"/>
    </location>
</feature>
<evidence type="ECO:0000256" key="6">
    <source>
        <dbReference type="SAM" id="Phobius"/>
    </source>
</evidence>
<evidence type="ECO:0000313" key="7">
    <source>
        <dbReference type="EMBL" id="EQB05510.1"/>
    </source>
</evidence>
<proteinExistence type="predicted"/>
<keyword evidence="4 6" id="KW-1133">Transmembrane helix</keyword>
<evidence type="ECO:0000256" key="1">
    <source>
        <dbReference type="ARBA" id="ARBA00004651"/>
    </source>
</evidence>
<dbReference type="GO" id="GO:0005886">
    <property type="term" value="C:plasma membrane"/>
    <property type="evidence" value="ECO:0007669"/>
    <property type="project" value="UniProtKB-SubCell"/>
</dbReference>